<dbReference type="GO" id="GO:0003824">
    <property type="term" value="F:catalytic activity"/>
    <property type="evidence" value="ECO:0007669"/>
    <property type="project" value="InterPro"/>
</dbReference>
<dbReference type="Pfam" id="PF00383">
    <property type="entry name" value="dCMP_cyt_deam_1"/>
    <property type="match status" value="1"/>
</dbReference>
<dbReference type="AlphaFoldDB" id="A0A7H8NFT4"/>
<keyword evidence="3" id="KW-1185">Reference proteome</keyword>
<gene>
    <name evidence="2" type="ORF">HUT08_26730</name>
</gene>
<dbReference type="RefSeq" id="WP_176164251.1">
    <property type="nucleotide sequence ID" value="NZ_CP054929.1"/>
</dbReference>
<dbReference type="InterPro" id="IPR016193">
    <property type="entry name" value="Cytidine_deaminase-like"/>
</dbReference>
<dbReference type="SUPFAM" id="SSF53927">
    <property type="entry name" value="Cytidine deaminase-like"/>
    <property type="match status" value="1"/>
</dbReference>
<protein>
    <recommendedName>
        <fullName evidence="1">CMP/dCMP-type deaminase domain-containing protein</fullName>
    </recommendedName>
</protein>
<dbReference type="Gene3D" id="3.40.140.10">
    <property type="entry name" value="Cytidine Deaminase, domain 2"/>
    <property type="match status" value="1"/>
</dbReference>
<feature type="domain" description="CMP/dCMP-type deaminase" evidence="1">
    <location>
        <begin position="22"/>
        <end position="141"/>
    </location>
</feature>
<dbReference type="InterPro" id="IPR002125">
    <property type="entry name" value="CMP_dCMP_dom"/>
</dbReference>
<evidence type="ECO:0000313" key="3">
    <source>
        <dbReference type="Proteomes" id="UP000509303"/>
    </source>
</evidence>
<dbReference type="PROSITE" id="PS51747">
    <property type="entry name" value="CYT_DCMP_DEAMINASES_2"/>
    <property type="match status" value="1"/>
</dbReference>
<dbReference type="Proteomes" id="UP000509303">
    <property type="component" value="Chromosome"/>
</dbReference>
<reference evidence="2 3" key="1">
    <citation type="submission" date="2020-06" db="EMBL/GenBank/DDBJ databases">
        <title>Genome mining for natural products.</title>
        <authorList>
            <person name="Zhang B."/>
            <person name="Shi J."/>
            <person name="Ge H."/>
        </authorList>
    </citation>
    <scope>NUCLEOTIDE SEQUENCE [LARGE SCALE GENOMIC DNA]</scope>
    <source>
        <strain evidence="2 3">NA00687</strain>
    </source>
</reference>
<sequence length="172" mass="17329">MTSSGASSHAFGAPGPGGAVTTADRAWLALACRLARASPRSATAYSVGAVIVAADGTELARGYARELDPYDHAEEGALGKLDADDPRVATATLYVSLEPCSHRSSRPRSCAQLLTAAGIARVVTARRTPVPPVPGEADGADGAGPLAAAGVTVLELSEYGPAAMAPNRHLLG</sequence>
<accession>A0A7H8NFT4</accession>
<evidence type="ECO:0000313" key="2">
    <source>
        <dbReference type="EMBL" id="QKW52538.1"/>
    </source>
</evidence>
<organism evidence="2 3">
    <name type="scientific">Streptomyces buecherae</name>
    <dbReference type="NCBI Taxonomy" id="2763006"/>
    <lineage>
        <taxon>Bacteria</taxon>
        <taxon>Bacillati</taxon>
        <taxon>Actinomycetota</taxon>
        <taxon>Actinomycetes</taxon>
        <taxon>Kitasatosporales</taxon>
        <taxon>Streptomycetaceae</taxon>
        <taxon>Streptomyces</taxon>
    </lineage>
</organism>
<name>A0A7H8NFT4_9ACTN</name>
<dbReference type="EMBL" id="CP054929">
    <property type="protein sequence ID" value="QKW52538.1"/>
    <property type="molecule type" value="Genomic_DNA"/>
</dbReference>
<proteinExistence type="predicted"/>
<evidence type="ECO:0000259" key="1">
    <source>
        <dbReference type="PROSITE" id="PS51747"/>
    </source>
</evidence>